<gene>
    <name evidence="1" type="ORF">JHL16_31860</name>
</gene>
<keyword evidence="2" id="KW-1185">Reference proteome</keyword>
<comment type="caution">
    <text evidence="1">The sequence shown here is derived from an EMBL/GenBank/DDBJ whole genome shotgun (WGS) entry which is preliminary data.</text>
</comment>
<evidence type="ECO:0000313" key="2">
    <source>
        <dbReference type="Proteomes" id="UP000616151"/>
    </source>
</evidence>
<dbReference type="Proteomes" id="UP000616151">
    <property type="component" value="Unassembled WGS sequence"/>
</dbReference>
<sequence>MTMYLSRRQALAGLLAIPTLAAFARPGHAAQASGDLERIVAQAIRPVMKKHDVPGMAVGLTLKGARHFFNFGIASKESGAKVSEDTLFEIGSISKTFTATLGGYALAKGAFSLSDPASKYFPALSGSSFERIRVLDLGTYTAGGLPLQFPDEVTDQDKMIAYFKNWQPAFPAGSYRRYSNPSIGLFGYLAARSLNEPFDKVMEGRIFPALGLKRSYIRVPEDQMGRYAYGTSKSGKPVRVTPGVLDAQAYGVKTTSADMLAFLEANIDSAGLDETFRRAVTATHKGYYRVGPMTQGLGWESYPWPISRARLLDGNSRDMAFKANPAEKLDPPLAPGPDRLFNKTGSTNGFGAYAVFIPAKATGIVMLANRNYPNPVRVEAAHRILTALA</sequence>
<dbReference type="EMBL" id="JAENHL010000008">
    <property type="protein sequence ID" value="MBK1871005.1"/>
    <property type="molecule type" value="Genomic_DNA"/>
</dbReference>
<evidence type="ECO:0000313" key="1">
    <source>
        <dbReference type="EMBL" id="MBK1871005.1"/>
    </source>
</evidence>
<organism evidence="1 2">
    <name type="scientific">Taklimakanibacter albus</name>
    <dbReference type="NCBI Taxonomy" id="2800327"/>
    <lineage>
        <taxon>Bacteria</taxon>
        <taxon>Pseudomonadati</taxon>
        <taxon>Pseudomonadota</taxon>
        <taxon>Alphaproteobacteria</taxon>
        <taxon>Hyphomicrobiales</taxon>
        <taxon>Aestuariivirgaceae</taxon>
        <taxon>Taklimakanibacter</taxon>
    </lineage>
</organism>
<reference evidence="1" key="1">
    <citation type="submission" date="2021-01" db="EMBL/GenBank/DDBJ databases">
        <authorList>
            <person name="Sun Q."/>
        </authorList>
    </citation>
    <scope>NUCLEOTIDE SEQUENCE</scope>
    <source>
        <strain evidence="1">YIM B02566</strain>
    </source>
</reference>
<protein>
    <submittedName>
        <fullName evidence="1">Beta-lactamase</fullName>
    </submittedName>
</protein>
<proteinExistence type="predicted"/>
<accession>A0ACC5REH2</accession>
<name>A0ACC5REH2_9HYPH</name>